<dbReference type="GO" id="GO:0004650">
    <property type="term" value="F:polygalacturonase activity"/>
    <property type="evidence" value="ECO:0007669"/>
    <property type="project" value="InterPro"/>
</dbReference>
<keyword evidence="2" id="KW-1185">Reference proteome</keyword>
<dbReference type="EMBL" id="CAXHTB010000002">
    <property type="protein sequence ID" value="CAL0301551.1"/>
    <property type="molecule type" value="Genomic_DNA"/>
</dbReference>
<dbReference type="PANTHER" id="PTHR33928">
    <property type="entry name" value="POLYGALACTURONASE QRT3"/>
    <property type="match status" value="1"/>
</dbReference>
<evidence type="ECO:0000313" key="1">
    <source>
        <dbReference type="EMBL" id="CAL0301551.1"/>
    </source>
</evidence>
<proteinExistence type="predicted"/>
<name>A0AAV1VWY8_LUPLU</name>
<gene>
    <name evidence="1" type="ORF">LLUT_LOCUS2611</name>
</gene>
<dbReference type="Proteomes" id="UP001497480">
    <property type="component" value="Unassembled WGS sequence"/>
</dbReference>
<reference evidence="1 2" key="1">
    <citation type="submission" date="2024-03" db="EMBL/GenBank/DDBJ databases">
        <authorList>
            <person name="Martinez-Hernandez J."/>
        </authorList>
    </citation>
    <scope>NUCLEOTIDE SEQUENCE [LARGE SCALE GENOMIC DNA]</scope>
</reference>
<organism evidence="1 2">
    <name type="scientific">Lupinus luteus</name>
    <name type="common">European yellow lupine</name>
    <dbReference type="NCBI Taxonomy" id="3873"/>
    <lineage>
        <taxon>Eukaryota</taxon>
        <taxon>Viridiplantae</taxon>
        <taxon>Streptophyta</taxon>
        <taxon>Embryophyta</taxon>
        <taxon>Tracheophyta</taxon>
        <taxon>Spermatophyta</taxon>
        <taxon>Magnoliopsida</taxon>
        <taxon>eudicotyledons</taxon>
        <taxon>Gunneridae</taxon>
        <taxon>Pentapetalae</taxon>
        <taxon>rosids</taxon>
        <taxon>fabids</taxon>
        <taxon>Fabales</taxon>
        <taxon>Fabaceae</taxon>
        <taxon>Papilionoideae</taxon>
        <taxon>50 kb inversion clade</taxon>
        <taxon>genistoids sensu lato</taxon>
        <taxon>core genistoids</taxon>
        <taxon>Genisteae</taxon>
        <taxon>Lupinus</taxon>
    </lineage>
</organism>
<dbReference type="AlphaFoldDB" id="A0AAV1VWY8"/>
<dbReference type="InterPro" id="IPR039279">
    <property type="entry name" value="QRT3-like"/>
</dbReference>
<comment type="caution">
    <text evidence="1">The sequence shown here is derived from an EMBL/GenBank/DDBJ whole genome shotgun (WGS) entry which is preliminary data.</text>
</comment>
<evidence type="ECO:0000313" key="2">
    <source>
        <dbReference type="Proteomes" id="UP001497480"/>
    </source>
</evidence>
<dbReference type="PANTHER" id="PTHR33928:SF2">
    <property type="entry name" value="PECTATE LYASE SUPERFAMILY PROTEIN DOMAIN-CONTAINING PROTEIN-RELATED"/>
    <property type="match status" value="1"/>
</dbReference>
<sequence>MESGVELMPGVKDLGGVVIDLQGGNYTITKPIIFPSGAGNVLVKEGTLRASDLFPTDRYLVVLITSTSINKNHDSDTINLQQTREIYYEAITFRDILHAIAVGEFQLLIQRESGLTIVSSSISTLKEF</sequence>
<accession>A0AAV1VWY8</accession>
<protein>
    <submittedName>
        <fullName evidence="1">Uncharacterized protein</fullName>
    </submittedName>
</protein>